<keyword evidence="3" id="KW-1133">Transmembrane helix</keyword>
<evidence type="ECO:0008006" key="7">
    <source>
        <dbReference type="Google" id="ProtNLM"/>
    </source>
</evidence>
<keyword evidence="3" id="KW-0472">Membrane</keyword>
<name>A0A0F8XC99_9ZZZZ</name>
<evidence type="ECO:0000256" key="3">
    <source>
        <dbReference type="SAM" id="Phobius"/>
    </source>
</evidence>
<comment type="similarity">
    <text evidence="2">Belongs to the methyl-accepting chemotaxis (MCP) protein family.</text>
</comment>
<evidence type="ECO:0000256" key="2">
    <source>
        <dbReference type="ARBA" id="ARBA00029447"/>
    </source>
</evidence>
<proteinExistence type="inferred from homology"/>
<sequence length="372" mass="39837">IYPVEAGEMRQQLEKSRQFYKTTINPRVEKIYSMKLESTGGNVLSQALALDDLEKTKAELNMSSKALLQGLGKLEQLVKQHIMEAEQKSLGSAESTSLFAAIGLLVALVIAFGVAFYFQKDFTHPLTKCVAFARAIADGDLTGKLDIDRGDKIGALAGTLNVMAENLKEIVEAFAHSTNVLASSSEQLAATIKHLVGGSTLQAQQTEQSATSITQMAQTIMEVARNAGDVANTAEDTKKTAEEGSRKVTQTVEGIRHIADTVNKSSQTIEQLGASSQEIGDIISTINDIADQTNLLALNAAIEAARAGEQGRGFAVVADEVRRLAERTAKATGEIAGMIQHIQKNATDSVASMQNGREDVDRGIELAEEAMD</sequence>
<dbReference type="PROSITE" id="PS50885">
    <property type="entry name" value="HAMP"/>
    <property type="match status" value="1"/>
</dbReference>
<dbReference type="InterPro" id="IPR004089">
    <property type="entry name" value="MCPsignal_dom"/>
</dbReference>
<keyword evidence="1" id="KW-0807">Transducer</keyword>
<evidence type="ECO:0000313" key="6">
    <source>
        <dbReference type="EMBL" id="KKK66458.1"/>
    </source>
</evidence>
<dbReference type="SMART" id="SM00304">
    <property type="entry name" value="HAMP"/>
    <property type="match status" value="2"/>
</dbReference>
<dbReference type="CDD" id="cd11386">
    <property type="entry name" value="MCP_signal"/>
    <property type="match status" value="1"/>
</dbReference>
<evidence type="ECO:0000259" key="4">
    <source>
        <dbReference type="PROSITE" id="PS50111"/>
    </source>
</evidence>
<evidence type="ECO:0000259" key="5">
    <source>
        <dbReference type="PROSITE" id="PS50885"/>
    </source>
</evidence>
<dbReference type="SUPFAM" id="SSF58104">
    <property type="entry name" value="Methyl-accepting chemotaxis protein (MCP) signaling domain"/>
    <property type="match status" value="1"/>
</dbReference>
<dbReference type="SMART" id="SM00283">
    <property type="entry name" value="MA"/>
    <property type="match status" value="1"/>
</dbReference>
<dbReference type="Pfam" id="PF00672">
    <property type="entry name" value="HAMP"/>
    <property type="match status" value="1"/>
</dbReference>
<feature type="domain" description="Methyl-accepting transducer" evidence="4">
    <location>
        <begin position="177"/>
        <end position="372"/>
    </location>
</feature>
<dbReference type="Gene3D" id="6.10.340.10">
    <property type="match status" value="1"/>
</dbReference>
<dbReference type="InterPro" id="IPR003660">
    <property type="entry name" value="HAMP_dom"/>
</dbReference>
<dbReference type="EMBL" id="LAZR01060068">
    <property type="protein sequence ID" value="KKK66458.1"/>
    <property type="molecule type" value="Genomic_DNA"/>
</dbReference>
<feature type="non-terminal residue" evidence="6">
    <location>
        <position position="372"/>
    </location>
</feature>
<accession>A0A0F8XC99</accession>
<dbReference type="PANTHER" id="PTHR32089">
    <property type="entry name" value="METHYL-ACCEPTING CHEMOTAXIS PROTEIN MCPB"/>
    <property type="match status" value="1"/>
</dbReference>
<feature type="transmembrane region" description="Helical" evidence="3">
    <location>
        <begin position="98"/>
        <end position="118"/>
    </location>
</feature>
<dbReference type="PANTHER" id="PTHR32089:SF112">
    <property type="entry name" value="LYSOZYME-LIKE PROTEIN-RELATED"/>
    <property type="match status" value="1"/>
</dbReference>
<evidence type="ECO:0000256" key="1">
    <source>
        <dbReference type="ARBA" id="ARBA00023224"/>
    </source>
</evidence>
<dbReference type="PROSITE" id="PS50111">
    <property type="entry name" value="CHEMOTAXIS_TRANSDUC_2"/>
    <property type="match status" value="1"/>
</dbReference>
<gene>
    <name evidence="6" type="ORF">LCGC14_2963890</name>
</gene>
<dbReference type="AlphaFoldDB" id="A0A0F8XC99"/>
<dbReference type="Gene3D" id="1.10.287.950">
    <property type="entry name" value="Methyl-accepting chemotaxis protein"/>
    <property type="match status" value="1"/>
</dbReference>
<dbReference type="FunFam" id="1.10.287.950:FF:000001">
    <property type="entry name" value="Methyl-accepting chemotaxis sensory transducer"/>
    <property type="match status" value="1"/>
</dbReference>
<feature type="domain" description="HAMP" evidence="5">
    <location>
        <begin position="120"/>
        <end position="172"/>
    </location>
</feature>
<dbReference type="CDD" id="cd06225">
    <property type="entry name" value="HAMP"/>
    <property type="match status" value="1"/>
</dbReference>
<protein>
    <recommendedName>
        <fullName evidence="7">Methyl-accepting chemotaxis protein</fullName>
    </recommendedName>
</protein>
<comment type="caution">
    <text evidence="6">The sequence shown here is derived from an EMBL/GenBank/DDBJ whole genome shotgun (WGS) entry which is preliminary data.</text>
</comment>
<reference evidence="6" key="1">
    <citation type="journal article" date="2015" name="Nature">
        <title>Complex archaea that bridge the gap between prokaryotes and eukaryotes.</title>
        <authorList>
            <person name="Spang A."/>
            <person name="Saw J.H."/>
            <person name="Jorgensen S.L."/>
            <person name="Zaremba-Niedzwiedzka K."/>
            <person name="Martijn J."/>
            <person name="Lind A.E."/>
            <person name="van Eijk R."/>
            <person name="Schleper C."/>
            <person name="Guy L."/>
            <person name="Ettema T.J."/>
        </authorList>
    </citation>
    <scope>NUCLEOTIDE SEQUENCE</scope>
</reference>
<organism evidence="6">
    <name type="scientific">marine sediment metagenome</name>
    <dbReference type="NCBI Taxonomy" id="412755"/>
    <lineage>
        <taxon>unclassified sequences</taxon>
        <taxon>metagenomes</taxon>
        <taxon>ecological metagenomes</taxon>
    </lineage>
</organism>
<keyword evidence="3" id="KW-0812">Transmembrane</keyword>
<dbReference type="GO" id="GO:0007165">
    <property type="term" value="P:signal transduction"/>
    <property type="evidence" value="ECO:0007669"/>
    <property type="project" value="UniProtKB-KW"/>
</dbReference>
<dbReference type="Pfam" id="PF00015">
    <property type="entry name" value="MCPsignal"/>
    <property type="match status" value="1"/>
</dbReference>
<dbReference type="GO" id="GO:0016020">
    <property type="term" value="C:membrane"/>
    <property type="evidence" value="ECO:0007669"/>
    <property type="project" value="InterPro"/>
</dbReference>
<feature type="non-terminal residue" evidence="6">
    <location>
        <position position="1"/>
    </location>
</feature>